<dbReference type="EMBL" id="ML208380">
    <property type="protein sequence ID" value="TFK67274.1"/>
    <property type="molecule type" value="Genomic_DNA"/>
</dbReference>
<keyword evidence="2" id="KW-1185">Reference proteome</keyword>
<reference evidence="1 2" key="1">
    <citation type="journal article" date="2019" name="Nat. Ecol. Evol.">
        <title>Megaphylogeny resolves global patterns of mushroom evolution.</title>
        <authorList>
            <person name="Varga T."/>
            <person name="Krizsan K."/>
            <person name="Foldi C."/>
            <person name="Dima B."/>
            <person name="Sanchez-Garcia M."/>
            <person name="Sanchez-Ramirez S."/>
            <person name="Szollosi G.J."/>
            <person name="Szarkandi J.G."/>
            <person name="Papp V."/>
            <person name="Albert L."/>
            <person name="Andreopoulos W."/>
            <person name="Angelini C."/>
            <person name="Antonin V."/>
            <person name="Barry K.W."/>
            <person name="Bougher N.L."/>
            <person name="Buchanan P."/>
            <person name="Buyck B."/>
            <person name="Bense V."/>
            <person name="Catcheside P."/>
            <person name="Chovatia M."/>
            <person name="Cooper J."/>
            <person name="Damon W."/>
            <person name="Desjardin D."/>
            <person name="Finy P."/>
            <person name="Geml J."/>
            <person name="Haridas S."/>
            <person name="Hughes K."/>
            <person name="Justo A."/>
            <person name="Karasinski D."/>
            <person name="Kautmanova I."/>
            <person name="Kiss B."/>
            <person name="Kocsube S."/>
            <person name="Kotiranta H."/>
            <person name="LaButti K.M."/>
            <person name="Lechner B.E."/>
            <person name="Liimatainen K."/>
            <person name="Lipzen A."/>
            <person name="Lukacs Z."/>
            <person name="Mihaltcheva S."/>
            <person name="Morgado L.N."/>
            <person name="Niskanen T."/>
            <person name="Noordeloos M.E."/>
            <person name="Ohm R.A."/>
            <person name="Ortiz-Santana B."/>
            <person name="Ovrebo C."/>
            <person name="Racz N."/>
            <person name="Riley R."/>
            <person name="Savchenko A."/>
            <person name="Shiryaev A."/>
            <person name="Soop K."/>
            <person name="Spirin V."/>
            <person name="Szebenyi C."/>
            <person name="Tomsovsky M."/>
            <person name="Tulloss R.E."/>
            <person name="Uehling J."/>
            <person name="Grigoriev I.V."/>
            <person name="Vagvolgyi C."/>
            <person name="Papp T."/>
            <person name="Martin F.M."/>
            <person name="Miettinen O."/>
            <person name="Hibbett D.S."/>
            <person name="Nagy L.G."/>
        </authorList>
    </citation>
    <scope>NUCLEOTIDE SEQUENCE [LARGE SCALE GENOMIC DNA]</scope>
    <source>
        <strain evidence="1 2">NL-1719</strain>
    </source>
</reference>
<name>A0ACD3APN4_9AGAR</name>
<protein>
    <submittedName>
        <fullName evidence="1">NAD-P-binding protein</fullName>
    </submittedName>
</protein>
<organism evidence="1 2">
    <name type="scientific">Pluteus cervinus</name>
    <dbReference type="NCBI Taxonomy" id="181527"/>
    <lineage>
        <taxon>Eukaryota</taxon>
        <taxon>Fungi</taxon>
        <taxon>Dikarya</taxon>
        <taxon>Basidiomycota</taxon>
        <taxon>Agaricomycotina</taxon>
        <taxon>Agaricomycetes</taxon>
        <taxon>Agaricomycetidae</taxon>
        <taxon>Agaricales</taxon>
        <taxon>Pluteineae</taxon>
        <taxon>Pluteaceae</taxon>
        <taxon>Pluteus</taxon>
    </lineage>
</organism>
<proteinExistence type="predicted"/>
<accession>A0ACD3APN4</accession>
<gene>
    <name evidence="1" type="ORF">BDN72DRAFT_770959</name>
</gene>
<evidence type="ECO:0000313" key="1">
    <source>
        <dbReference type="EMBL" id="TFK67274.1"/>
    </source>
</evidence>
<sequence>MSIPAEDLPVSRMNDIYPGIDPVPHFTNKTYAGKSVIVTGASRGIGLEIALFYAKAGANVAIVARDQADLDSAKTTILAAAPDAKVTTYVVDVTNTNIVKSFVESVVAAFGKLDIVISNAAKADPWQKPFTEYDPDNWWRTMEVNIRGVYNIAHFTIPELAKTKGYHIIIGSIGGQLRTPFASSYGISKHAVNRLNEYILIENPDVKALCVHPGAISTELAKLNPEFAPMLIDTLQLPAATLLRLTSGRDDWYNGKFVNSNWNLDEVEAQFKEKIIEQGALVNRLHMPL</sequence>
<evidence type="ECO:0000313" key="2">
    <source>
        <dbReference type="Proteomes" id="UP000308600"/>
    </source>
</evidence>
<dbReference type="Proteomes" id="UP000308600">
    <property type="component" value="Unassembled WGS sequence"/>
</dbReference>